<keyword evidence="12 18" id="KW-0472">Membrane</keyword>
<dbReference type="GO" id="GO:0005886">
    <property type="term" value="C:plasma membrane"/>
    <property type="evidence" value="ECO:0007669"/>
    <property type="project" value="UniProtKB-SubCell"/>
</dbReference>
<dbReference type="SUPFAM" id="SSF56112">
    <property type="entry name" value="Protein kinase-like (PK-like)"/>
    <property type="match status" value="1"/>
</dbReference>
<feature type="region of interest" description="Disordered" evidence="17">
    <location>
        <begin position="96"/>
        <end position="169"/>
    </location>
</feature>
<gene>
    <name evidence="20" type="ORF">QN277_022552</name>
</gene>
<dbReference type="Proteomes" id="UP001293593">
    <property type="component" value="Unassembled WGS sequence"/>
</dbReference>
<dbReference type="FunFam" id="1.10.510.10:FF:000239">
    <property type="entry name" value="Proline-rich receptor-like protein kinase PERK1"/>
    <property type="match status" value="1"/>
</dbReference>
<keyword evidence="3" id="KW-1003">Cell membrane</keyword>
<dbReference type="InterPro" id="IPR000719">
    <property type="entry name" value="Prot_kinase_dom"/>
</dbReference>
<reference evidence="20" key="1">
    <citation type="submission" date="2023-10" db="EMBL/GenBank/DDBJ databases">
        <title>Chromosome-level genome of the transformable northern wattle, Acacia crassicarpa.</title>
        <authorList>
            <person name="Massaro I."/>
            <person name="Sinha N.R."/>
            <person name="Poethig S."/>
            <person name="Leichty A.R."/>
        </authorList>
    </citation>
    <scope>NUCLEOTIDE SEQUENCE</scope>
    <source>
        <strain evidence="20">Acra3RX</strain>
        <tissue evidence="20">Leaf</tissue>
    </source>
</reference>
<feature type="transmembrane region" description="Helical" evidence="18">
    <location>
        <begin position="58"/>
        <end position="83"/>
    </location>
</feature>
<keyword evidence="13" id="KW-0325">Glycoprotein</keyword>
<evidence type="ECO:0000256" key="13">
    <source>
        <dbReference type="ARBA" id="ARBA00023180"/>
    </source>
</evidence>
<evidence type="ECO:0000256" key="7">
    <source>
        <dbReference type="ARBA" id="ARBA00022692"/>
    </source>
</evidence>
<dbReference type="AlphaFoldDB" id="A0AAE1KBS7"/>
<dbReference type="InterPro" id="IPR017441">
    <property type="entry name" value="Protein_kinase_ATP_BS"/>
</dbReference>
<evidence type="ECO:0000256" key="1">
    <source>
        <dbReference type="ARBA" id="ARBA00004162"/>
    </source>
</evidence>
<keyword evidence="9" id="KW-0418">Kinase</keyword>
<evidence type="ECO:0000256" key="12">
    <source>
        <dbReference type="ARBA" id="ARBA00023136"/>
    </source>
</evidence>
<dbReference type="GO" id="GO:0005524">
    <property type="term" value="F:ATP binding"/>
    <property type="evidence" value="ECO:0007669"/>
    <property type="project" value="UniProtKB-UniRule"/>
</dbReference>
<dbReference type="Gene3D" id="3.30.200.20">
    <property type="entry name" value="Phosphorylase Kinase, domain 1"/>
    <property type="match status" value="1"/>
</dbReference>
<evidence type="ECO:0000256" key="2">
    <source>
        <dbReference type="ARBA" id="ARBA00012513"/>
    </source>
</evidence>
<keyword evidence="7 18" id="KW-0812">Transmembrane</keyword>
<feature type="compositionally biased region" description="Polar residues" evidence="17">
    <location>
        <begin position="534"/>
        <end position="548"/>
    </location>
</feature>
<sequence>MSSPSPVTSPSANSTVPPPPPPPDATTTNDTSPSTQSNSMSPTATPSPESDGMSKATLTGLVVGTVFGSLLMLVLVGICAFFYKRRKRRRMRKYGLDDCSAAPPPQPKADQFGGLPQQWQSNIPPPTDGGKPSPPLGVWMNQKASSHNVASSPMYSTSGPSLESERPQHTQSAAIITLGLSQISFTYEELAFATNGFSNSNLLGQGGFGYVHKGVLPNGKTVAIKQLKSGSRQGEREFQAEVEVISRVHHRHLVSLVGYCIAGTQRMLVYEFVPNNTLEFHLHGKDGTAMDWATRIKIAIGSAKGLAYLHEDCHPRIIHRDIKASNILLDDNFEAKVADFGLAKISSDVDTHVSTRVMGTFGYLAPEYAASGKLTEKSDVFSFGVMLLELITGRRPVDKTESFTDDSMVEWARPLLFQAMENRNFDALADPRLQESYDSDEMLRMIACAANCVRHSAKQRPRMSQVVRALEGNISLDDLNEGNTPGHSRAFSSFEISGYDTGQYNEDLKKFRKLALEQETSEYSGPSSDYGKHQSASSSSGLQNEPEK</sequence>
<evidence type="ECO:0000256" key="3">
    <source>
        <dbReference type="ARBA" id="ARBA00022475"/>
    </source>
</evidence>
<accession>A0AAE1KBS7</accession>
<evidence type="ECO:0000256" key="4">
    <source>
        <dbReference type="ARBA" id="ARBA00022527"/>
    </source>
</evidence>
<evidence type="ECO:0000256" key="5">
    <source>
        <dbReference type="ARBA" id="ARBA00022553"/>
    </source>
</evidence>
<feature type="compositionally biased region" description="Polar residues" evidence="17">
    <location>
        <begin position="36"/>
        <end position="48"/>
    </location>
</feature>
<evidence type="ECO:0000256" key="14">
    <source>
        <dbReference type="ARBA" id="ARBA00047899"/>
    </source>
</evidence>
<dbReference type="SMART" id="SM00220">
    <property type="entry name" value="S_TKc"/>
    <property type="match status" value="1"/>
</dbReference>
<evidence type="ECO:0000256" key="11">
    <source>
        <dbReference type="ARBA" id="ARBA00022989"/>
    </source>
</evidence>
<feature type="compositionally biased region" description="Pro residues" evidence="17">
    <location>
        <begin position="123"/>
        <end position="135"/>
    </location>
</feature>
<evidence type="ECO:0000256" key="15">
    <source>
        <dbReference type="ARBA" id="ARBA00048679"/>
    </source>
</evidence>
<dbReference type="PROSITE" id="PS50011">
    <property type="entry name" value="PROTEIN_KINASE_DOM"/>
    <property type="match status" value="1"/>
</dbReference>
<dbReference type="PROSITE" id="PS00108">
    <property type="entry name" value="PROTEIN_KINASE_ST"/>
    <property type="match status" value="1"/>
</dbReference>
<feature type="compositionally biased region" description="Low complexity" evidence="17">
    <location>
        <begin position="1"/>
        <end position="15"/>
    </location>
</feature>
<keyword evidence="4" id="KW-0723">Serine/threonine-protein kinase</keyword>
<feature type="binding site" evidence="16">
    <location>
        <position position="225"/>
    </location>
    <ligand>
        <name>ATP</name>
        <dbReference type="ChEBI" id="CHEBI:30616"/>
    </ligand>
</feature>
<feature type="compositionally biased region" description="Polar residues" evidence="17">
    <location>
        <begin position="142"/>
        <end position="161"/>
    </location>
</feature>
<dbReference type="PROSITE" id="PS00107">
    <property type="entry name" value="PROTEIN_KINASE_ATP"/>
    <property type="match status" value="1"/>
</dbReference>
<dbReference type="FunFam" id="3.30.200.20:FF:000207">
    <property type="entry name" value="proline-rich receptor-like protein kinase PERK1"/>
    <property type="match status" value="1"/>
</dbReference>
<comment type="catalytic activity">
    <reaction evidence="15">
        <text>L-seryl-[protein] + ATP = O-phospho-L-seryl-[protein] + ADP + H(+)</text>
        <dbReference type="Rhea" id="RHEA:17989"/>
        <dbReference type="Rhea" id="RHEA-COMP:9863"/>
        <dbReference type="Rhea" id="RHEA-COMP:11604"/>
        <dbReference type="ChEBI" id="CHEBI:15378"/>
        <dbReference type="ChEBI" id="CHEBI:29999"/>
        <dbReference type="ChEBI" id="CHEBI:30616"/>
        <dbReference type="ChEBI" id="CHEBI:83421"/>
        <dbReference type="ChEBI" id="CHEBI:456216"/>
        <dbReference type="EC" id="2.7.11.1"/>
    </reaction>
</comment>
<comment type="caution">
    <text evidence="20">The sequence shown here is derived from an EMBL/GenBank/DDBJ whole genome shotgun (WGS) entry which is preliminary data.</text>
</comment>
<evidence type="ECO:0000313" key="21">
    <source>
        <dbReference type="Proteomes" id="UP001293593"/>
    </source>
</evidence>
<dbReference type="InterPro" id="IPR001245">
    <property type="entry name" value="Ser-Thr/Tyr_kinase_cat_dom"/>
</dbReference>
<feature type="region of interest" description="Disordered" evidence="17">
    <location>
        <begin position="1"/>
        <end position="53"/>
    </location>
</feature>
<feature type="region of interest" description="Disordered" evidence="17">
    <location>
        <begin position="519"/>
        <end position="548"/>
    </location>
</feature>
<dbReference type="PANTHER" id="PTHR47982">
    <property type="entry name" value="PROLINE-RICH RECEPTOR-LIKE PROTEIN KINASE PERK4"/>
    <property type="match status" value="1"/>
</dbReference>
<dbReference type="InterPro" id="IPR011009">
    <property type="entry name" value="Kinase-like_dom_sf"/>
</dbReference>
<dbReference type="EMBL" id="JAWXYG010000006">
    <property type="protein sequence ID" value="KAK4269390.1"/>
    <property type="molecule type" value="Genomic_DNA"/>
</dbReference>
<dbReference type="Pfam" id="PF07714">
    <property type="entry name" value="PK_Tyr_Ser-Thr"/>
    <property type="match status" value="1"/>
</dbReference>
<dbReference type="Gene3D" id="1.10.510.10">
    <property type="entry name" value="Transferase(Phosphotransferase) domain 1"/>
    <property type="match status" value="1"/>
</dbReference>
<feature type="compositionally biased region" description="Low complexity" evidence="17">
    <location>
        <begin position="25"/>
        <end position="35"/>
    </location>
</feature>
<keyword evidence="6" id="KW-0808">Transferase</keyword>
<protein>
    <recommendedName>
        <fullName evidence="2">non-specific serine/threonine protein kinase</fullName>
        <ecNumber evidence="2">2.7.11.1</ecNumber>
    </recommendedName>
</protein>
<keyword evidence="21" id="KW-1185">Reference proteome</keyword>
<evidence type="ECO:0000256" key="18">
    <source>
        <dbReference type="SAM" id="Phobius"/>
    </source>
</evidence>
<evidence type="ECO:0000256" key="6">
    <source>
        <dbReference type="ARBA" id="ARBA00022679"/>
    </source>
</evidence>
<evidence type="ECO:0000256" key="9">
    <source>
        <dbReference type="ARBA" id="ARBA00022777"/>
    </source>
</evidence>
<dbReference type="InterPro" id="IPR008271">
    <property type="entry name" value="Ser/Thr_kinase_AS"/>
</dbReference>
<evidence type="ECO:0000259" key="19">
    <source>
        <dbReference type="PROSITE" id="PS50011"/>
    </source>
</evidence>
<evidence type="ECO:0000256" key="8">
    <source>
        <dbReference type="ARBA" id="ARBA00022741"/>
    </source>
</evidence>
<name>A0AAE1KBS7_9FABA</name>
<feature type="domain" description="Protein kinase" evidence="19">
    <location>
        <begin position="197"/>
        <end position="476"/>
    </location>
</feature>
<keyword evidence="5" id="KW-0597">Phosphoprotein</keyword>
<keyword evidence="10 16" id="KW-0067">ATP-binding</keyword>
<dbReference type="PANTHER" id="PTHR47982:SF35">
    <property type="entry name" value="PROLINE-RICH RECEPTOR-LIKE PROTEIN KINASE PERK1-RELATED"/>
    <property type="match status" value="1"/>
</dbReference>
<dbReference type="InterPro" id="IPR047117">
    <property type="entry name" value="PERK1-13-like"/>
</dbReference>
<evidence type="ECO:0000313" key="20">
    <source>
        <dbReference type="EMBL" id="KAK4269390.1"/>
    </source>
</evidence>
<evidence type="ECO:0000256" key="10">
    <source>
        <dbReference type="ARBA" id="ARBA00022840"/>
    </source>
</evidence>
<evidence type="ECO:0000256" key="17">
    <source>
        <dbReference type="SAM" id="MobiDB-lite"/>
    </source>
</evidence>
<keyword evidence="11 18" id="KW-1133">Transmembrane helix</keyword>
<comment type="catalytic activity">
    <reaction evidence="14">
        <text>L-threonyl-[protein] + ATP = O-phospho-L-threonyl-[protein] + ADP + H(+)</text>
        <dbReference type="Rhea" id="RHEA:46608"/>
        <dbReference type="Rhea" id="RHEA-COMP:11060"/>
        <dbReference type="Rhea" id="RHEA-COMP:11605"/>
        <dbReference type="ChEBI" id="CHEBI:15378"/>
        <dbReference type="ChEBI" id="CHEBI:30013"/>
        <dbReference type="ChEBI" id="CHEBI:30616"/>
        <dbReference type="ChEBI" id="CHEBI:61977"/>
        <dbReference type="ChEBI" id="CHEBI:456216"/>
        <dbReference type="EC" id="2.7.11.1"/>
    </reaction>
</comment>
<dbReference type="GO" id="GO:0004674">
    <property type="term" value="F:protein serine/threonine kinase activity"/>
    <property type="evidence" value="ECO:0007669"/>
    <property type="project" value="UniProtKB-KW"/>
</dbReference>
<dbReference type="EC" id="2.7.11.1" evidence="2"/>
<comment type="subcellular location">
    <subcellularLocation>
        <location evidence="1">Cell membrane</location>
        <topology evidence="1">Single-pass membrane protein</topology>
    </subcellularLocation>
</comment>
<organism evidence="20 21">
    <name type="scientific">Acacia crassicarpa</name>
    <name type="common">northern wattle</name>
    <dbReference type="NCBI Taxonomy" id="499986"/>
    <lineage>
        <taxon>Eukaryota</taxon>
        <taxon>Viridiplantae</taxon>
        <taxon>Streptophyta</taxon>
        <taxon>Embryophyta</taxon>
        <taxon>Tracheophyta</taxon>
        <taxon>Spermatophyta</taxon>
        <taxon>Magnoliopsida</taxon>
        <taxon>eudicotyledons</taxon>
        <taxon>Gunneridae</taxon>
        <taxon>Pentapetalae</taxon>
        <taxon>rosids</taxon>
        <taxon>fabids</taxon>
        <taxon>Fabales</taxon>
        <taxon>Fabaceae</taxon>
        <taxon>Caesalpinioideae</taxon>
        <taxon>mimosoid clade</taxon>
        <taxon>Acacieae</taxon>
        <taxon>Acacia</taxon>
    </lineage>
</organism>
<evidence type="ECO:0000256" key="16">
    <source>
        <dbReference type="PROSITE-ProRule" id="PRU10141"/>
    </source>
</evidence>
<keyword evidence="8 16" id="KW-0547">Nucleotide-binding</keyword>
<proteinExistence type="predicted"/>